<reference evidence="2" key="1">
    <citation type="submission" date="2019-03" db="EMBL/GenBank/DDBJ databases">
        <title>Complete genome sequence of enteropathogenic Citrobacter rodentium strain DBS100.</title>
        <authorList>
            <person name="Popov G."/>
            <person name="Fiebig A."/>
            <person name="Shideler S."/>
            <person name="Coombes B."/>
            <person name="Savchenko A."/>
        </authorList>
    </citation>
    <scope>NUCLEOTIDE SEQUENCE</scope>
    <source>
        <strain evidence="2">DBS100</strain>
    </source>
</reference>
<sequence length="179" mass="20286">MTTHYSVALLFSLGVSTAAYCASHEQIISLYHLLPVGSVVKCEAIMKVKSRNTTIPVHMVSRITITGRQFNHLYFDGEATYSILNVGKPYLYVSYSAIQKIEGKQRRIRLELDRKNIHVDFPGNPEMERKTHEAYYNQPVSYVAYSDITINEPPGYTVRQYSYEVAAGVIIQTCSPENV</sequence>
<name>A0A482PHM2_CITRO</name>
<protein>
    <submittedName>
        <fullName evidence="2">Uncharacterized protein</fullName>
    </submittedName>
</protein>
<dbReference type="AlphaFoldDB" id="A0A482PHM2"/>
<accession>A0A482PHM2</accession>
<dbReference type="RefSeq" id="WP_012907190.1">
    <property type="nucleotide sequence ID" value="NZ_CAJTBI010000009.1"/>
</dbReference>
<keyword evidence="1" id="KW-0732">Signal</keyword>
<gene>
    <name evidence="2" type="ORF">E2R62_11925</name>
</gene>
<evidence type="ECO:0000256" key="1">
    <source>
        <dbReference type="SAM" id="SignalP"/>
    </source>
</evidence>
<proteinExistence type="predicted"/>
<evidence type="ECO:0000313" key="2">
    <source>
        <dbReference type="EMBL" id="QBY29503.1"/>
    </source>
</evidence>
<feature type="signal peptide" evidence="1">
    <location>
        <begin position="1"/>
        <end position="21"/>
    </location>
</feature>
<dbReference type="EMBL" id="CP038008">
    <property type="protein sequence ID" value="QBY29503.1"/>
    <property type="molecule type" value="Genomic_DNA"/>
</dbReference>
<feature type="chain" id="PRO_5019860621" evidence="1">
    <location>
        <begin position="22"/>
        <end position="179"/>
    </location>
</feature>
<organism evidence="2">
    <name type="scientific">Citrobacter rodentium</name>
    <dbReference type="NCBI Taxonomy" id="67825"/>
    <lineage>
        <taxon>Bacteria</taxon>
        <taxon>Pseudomonadati</taxon>
        <taxon>Pseudomonadota</taxon>
        <taxon>Gammaproteobacteria</taxon>
        <taxon>Enterobacterales</taxon>
        <taxon>Enterobacteriaceae</taxon>
        <taxon>Citrobacter</taxon>
    </lineage>
</organism>